<feature type="transmembrane region" description="Helical" evidence="1">
    <location>
        <begin position="33"/>
        <end position="57"/>
    </location>
</feature>
<feature type="transmembrane region" description="Helical" evidence="1">
    <location>
        <begin position="108"/>
        <end position="130"/>
    </location>
</feature>
<accession>A0A1G2I4K6</accession>
<name>A0A1G2I4K6_9BACT</name>
<dbReference type="Proteomes" id="UP000179214">
    <property type="component" value="Unassembled WGS sequence"/>
</dbReference>
<dbReference type="AlphaFoldDB" id="A0A1G2I4K6"/>
<protein>
    <submittedName>
        <fullName evidence="2">Uncharacterized protein</fullName>
    </submittedName>
</protein>
<feature type="transmembrane region" description="Helical" evidence="1">
    <location>
        <begin position="69"/>
        <end position="87"/>
    </location>
</feature>
<evidence type="ECO:0000313" key="2">
    <source>
        <dbReference type="EMBL" id="OGZ69736.1"/>
    </source>
</evidence>
<feature type="transmembrane region" description="Helical" evidence="1">
    <location>
        <begin position="212"/>
        <end position="233"/>
    </location>
</feature>
<sequence>MDLAQIMQLLIYAAILIGLALNIYIVRKVGKGIMNVVFMSFGMSLFLVGLSNLFVAVYESSLEDITLHVFWHSIAYLAFIALIWGGYRIKSIISSPNPEGFGFKDMAVFSSMVIIAVMIFLAAPVLNASLGQMLTGSLFETLGVHHLIAFLLGIIGALYLFYIKGGPQAGKSITFIGIFLLLLGVQHFWEILTETFKVIELEGSTIELIEQFIVLPAILFFIVGQKSIIKFIGGGK</sequence>
<dbReference type="EMBL" id="MHOV01000028">
    <property type="protein sequence ID" value="OGZ69736.1"/>
    <property type="molecule type" value="Genomic_DNA"/>
</dbReference>
<evidence type="ECO:0000256" key="1">
    <source>
        <dbReference type="SAM" id="Phobius"/>
    </source>
</evidence>
<feature type="transmembrane region" description="Helical" evidence="1">
    <location>
        <begin position="6"/>
        <end position="26"/>
    </location>
</feature>
<keyword evidence="1" id="KW-1133">Transmembrane helix</keyword>
<comment type="caution">
    <text evidence="2">The sequence shown here is derived from an EMBL/GenBank/DDBJ whole genome shotgun (WGS) entry which is preliminary data.</text>
</comment>
<keyword evidence="1" id="KW-0472">Membrane</keyword>
<proteinExistence type="predicted"/>
<organism evidence="2 3">
    <name type="scientific">Candidatus Staskawiczbacteria bacterium RIFCSPHIGHO2_12_FULL_38_11</name>
    <dbReference type="NCBI Taxonomy" id="1802209"/>
    <lineage>
        <taxon>Bacteria</taxon>
        <taxon>Candidatus Staskawicziibacteriota</taxon>
    </lineage>
</organism>
<evidence type="ECO:0000313" key="3">
    <source>
        <dbReference type="Proteomes" id="UP000179214"/>
    </source>
</evidence>
<gene>
    <name evidence="2" type="ORF">A3F47_00390</name>
</gene>
<feature type="transmembrane region" description="Helical" evidence="1">
    <location>
        <begin position="173"/>
        <end position="192"/>
    </location>
</feature>
<keyword evidence="1" id="KW-0812">Transmembrane</keyword>
<feature type="transmembrane region" description="Helical" evidence="1">
    <location>
        <begin position="142"/>
        <end position="161"/>
    </location>
</feature>
<reference evidence="2 3" key="1">
    <citation type="journal article" date="2016" name="Nat. Commun.">
        <title>Thousands of microbial genomes shed light on interconnected biogeochemical processes in an aquifer system.</title>
        <authorList>
            <person name="Anantharaman K."/>
            <person name="Brown C.T."/>
            <person name="Hug L.A."/>
            <person name="Sharon I."/>
            <person name="Castelle C.J."/>
            <person name="Probst A.J."/>
            <person name="Thomas B.C."/>
            <person name="Singh A."/>
            <person name="Wilkins M.J."/>
            <person name="Karaoz U."/>
            <person name="Brodie E.L."/>
            <person name="Williams K.H."/>
            <person name="Hubbard S.S."/>
            <person name="Banfield J.F."/>
        </authorList>
    </citation>
    <scope>NUCLEOTIDE SEQUENCE [LARGE SCALE GENOMIC DNA]</scope>
</reference>